<dbReference type="InterPro" id="IPR036890">
    <property type="entry name" value="HATPase_C_sf"/>
</dbReference>
<evidence type="ECO:0000256" key="4">
    <source>
        <dbReference type="ARBA" id="ARBA00022840"/>
    </source>
</evidence>
<protein>
    <recommendedName>
        <fullName evidence="7">Histidine kinase domain-containing protein</fullName>
    </recommendedName>
</protein>
<dbReference type="Pfam" id="PF06580">
    <property type="entry name" value="His_kinase"/>
    <property type="match status" value="1"/>
</dbReference>
<gene>
    <name evidence="8" type="ORF">CD32_13610</name>
</gene>
<keyword evidence="1" id="KW-0808">Transferase</keyword>
<keyword evidence="6" id="KW-0472">Membrane</keyword>
<reference evidence="8 9" key="1">
    <citation type="submission" date="2014-02" db="EMBL/GenBank/DDBJ databases">
        <title>Draft genome sequence of Lysinibacillus odysseyi NBRC 100172.</title>
        <authorList>
            <person name="Zhang F."/>
            <person name="Wang G."/>
            <person name="Zhang L."/>
        </authorList>
    </citation>
    <scope>NUCLEOTIDE SEQUENCE [LARGE SCALE GENOMIC DNA]</scope>
    <source>
        <strain evidence="8 9">NBRC 100172</strain>
    </source>
</reference>
<feature type="transmembrane region" description="Helical" evidence="6">
    <location>
        <begin position="359"/>
        <end position="380"/>
    </location>
</feature>
<evidence type="ECO:0000256" key="1">
    <source>
        <dbReference type="ARBA" id="ARBA00022679"/>
    </source>
</evidence>
<dbReference type="SMART" id="SM00387">
    <property type="entry name" value="HATPase_c"/>
    <property type="match status" value="1"/>
</dbReference>
<sequence>MKKQKVLFFLVGFAFLLTLTLFLLQNDQPSFTSHGTLDLDQTPFHDDKMITLDGKWEFYEGKLYEPSAFTNGTKENAVFIHVPGAWTTEEENKRVGTYRLVINNVPTGKVLGIKKQNIRSASKIFINGKLMSEEGTVTKNEANYTEGNVPKLLFFQSDTDRIEVIIQVSDFSFNSAGIANSIHFGEQETIVTQSLKNVLYELAIITVLLTIGLLYILLYLFVEKYRRKEFFILAFALSCIFFALINLCLSERTILYLLPGLSFETMFKIKDISIFLATISLILIVTQIDKRLLSHRLRNSLITAYSLYILMILLTPLKFYHSFLLIFISLNCFTYLYIMIKVVYFYLKKNTVSNDYQQTIILFSILNINIYNINLLLYSFGLTTKLQLGFLNILLYAIALAIYLTIRVNQSYKRNEYLTHELDVTEQAYLVAQIKPHFFFNTLTSVMSLCYTDGKKAAQLLAHFSSFLRQSFEFNSRDMFVTVEKEMKLLHSYIAIEKERFGEKLHIEYDIDPNASEEYIIPLSIQPLVENAINHGIYPKEDGGVINISIHKEQSNLVISVFDTGVGIPAEKILDLLNATKQAERGIGIANINKRLTKYYRTQLIIESEQGLWTKVKFEIPLH</sequence>
<dbReference type="InterPro" id="IPR005467">
    <property type="entry name" value="His_kinase_dom"/>
</dbReference>
<evidence type="ECO:0000256" key="2">
    <source>
        <dbReference type="ARBA" id="ARBA00022741"/>
    </source>
</evidence>
<organism evidence="8 9">
    <name type="scientific">Lysinibacillus odysseyi 34hs-1 = NBRC 100172</name>
    <dbReference type="NCBI Taxonomy" id="1220589"/>
    <lineage>
        <taxon>Bacteria</taxon>
        <taxon>Bacillati</taxon>
        <taxon>Bacillota</taxon>
        <taxon>Bacilli</taxon>
        <taxon>Bacillales</taxon>
        <taxon>Bacillaceae</taxon>
        <taxon>Lysinibacillus</taxon>
    </lineage>
</organism>
<evidence type="ECO:0000256" key="6">
    <source>
        <dbReference type="SAM" id="Phobius"/>
    </source>
</evidence>
<dbReference type="Proteomes" id="UP000030437">
    <property type="component" value="Unassembled WGS sequence"/>
</dbReference>
<evidence type="ECO:0000313" key="9">
    <source>
        <dbReference type="Proteomes" id="UP000030437"/>
    </source>
</evidence>
<dbReference type="InterPro" id="IPR008979">
    <property type="entry name" value="Galactose-bd-like_sf"/>
</dbReference>
<feature type="transmembrane region" description="Helical" evidence="6">
    <location>
        <begin position="300"/>
        <end position="317"/>
    </location>
</feature>
<keyword evidence="4" id="KW-0067">ATP-binding</keyword>
<evidence type="ECO:0000256" key="5">
    <source>
        <dbReference type="ARBA" id="ARBA00023012"/>
    </source>
</evidence>
<feature type="transmembrane region" description="Helical" evidence="6">
    <location>
        <begin position="386"/>
        <end position="406"/>
    </location>
</feature>
<dbReference type="Gene3D" id="3.30.565.10">
    <property type="entry name" value="Histidine kinase-like ATPase, C-terminal domain"/>
    <property type="match status" value="1"/>
</dbReference>
<evidence type="ECO:0000313" key="8">
    <source>
        <dbReference type="EMBL" id="KGR83739.1"/>
    </source>
</evidence>
<accession>A0A0A3IG71</accession>
<keyword evidence="9" id="KW-1185">Reference proteome</keyword>
<keyword evidence="5" id="KW-0902">Two-component regulatory system</keyword>
<dbReference type="Pfam" id="PF02518">
    <property type="entry name" value="HATPase_c"/>
    <property type="match status" value="1"/>
</dbReference>
<dbReference type="PANTHER" id="PTHR34220:SF7">
    <property type="entry name" value="SENSOR HISTIDINE KINASE YPDA"/>
    <property type="match status" value="1"/>
</dbReference>
<comment type="caution">
    <text evidence="8">The sequence shown here is derived from an EMBL/GenBank/DDBJ whole genome shotgun (WGS) entry which is preliminary data.</text>
</comment>
<proteinExistence type="predicted"/>
<dbReference type="InterPro" id="IPR050640">
    <property type="entry name" value="Bact_2-comp_sensor_kinase"/>
</dbReference>
<keyword evidence="2" id="KW-0547">Nucleotide-binding</keyword>
<dbReference type="GO" id="GO:0005524">
    <property type="term" value="F:ATP binding"/>
    <property type="evidence" value="ECO:0007669"/>
    <property type="project" value="UniProtKB-KW"/>
</dbReference>
<keyword evidence="3" id="KW-0418">Kinase</keyword>
<feature type="transmembrane region" description="Helical" evidence="6">
    <location>
        <begin position="269"/>
        <end position="288"/>
    </location>
</feature>
<dbReference type="SUPFAM" id="SSF55874">
    <property type="entry name" value="ATPase domain of HSP90 chaperone/DNA topoisomerase II/histidine kinase"/>
    <property type="match status" value="1"/>
</dbReference>
<dbReference type="InterPro" id="IPR010559">
    <property type="entry name" value="Sig_transdc_His_kin_internal"/>
</dbReference>
<feature type="transmembrane region" description="Helical" evidence="6">
    <location>
        <begin position="198"/>
        <end position="218"/>
    </location>
</feature>
<dbReference type="EMBL" id="JPVP01000057">
    <property type="protein sequence ID" value="KGR83739.1"/>
    <property type="molecule type" value="Genomic_DNA"/>
</dbReference>
<evidence type="ECO:0000259" key="7">
    <source>
        <dbReference type="PROSITE" id="PS50109"/>
    </source>
</evidence>
<keyword evidence="6" id="KW-0812">Transmembrane</keyword>
<feature type="domain" description="Histidine kinase" evidence="7">
    <location>
        <begin position="525"/>
        <end position="623"/>
    </location>
</feature>
<keyword evidence="6" id="KW-1133">Transmembrane helix</keyword>
<dbReference type="eggNOG" id="COG2972">
    <property type="taxonomic scope" value="Bacteria"/>
</dbReference>
<name>A0A0A3IG71_9BACI</name>
<dbReference type="PANTHER" id="PTHR34220">
    <property type="entry name" value="SENSOR HISTIDINE KINASE YPDA"/>
    <property type="match status" value="1"/>
</dbReference>
<evidence type="ECO:0000256" key="3">
    <source>
        <dbReference type="ARBA" id="ARBA00022777"/>
    </source>
</evidence>
<dbReference type="GO" id="GO:0000155">
    <property type="term" value="F:phosphorelay sensor kinase activity"/>
    <property type="evidence" value="ECO:0007669"/>
    <property type="project" value="InterPro"/>
</dbReference>
<feature type="transmembrane region" description="Helical" evidence="6">
    <location>
        <begin position="230"/>
        <end position="249"/>
    </location>
</feature>
<dbReference type="SUPFAM" id="SSF49785">
    <property type="entry name" value="Galactose-binding domain-like"/>
    <property type="match status" value="1"/>
</dbReference>
<dbReference type="GO" id="GO:0016020">
    <property type="term" value="C:membrane"/>
    <property type="evidence" value="ECO:0007669"/>
    <property type="project" value="InterPro"/>
</dbReference>
<dbReference type="InterPro" id="IPR003594">
    <property type="entry name" value="HATPase_dom"/>
</dbReference>
<dbReference type="STRING" id="1220589.CD32_13610"/>
<dbReference type="PROSITE" id="PS50109">
    <property type="entry name" value="HIS_KIN"/>
    <property type="match status" value="1"/>
</dbReference>
<dbReference type="AlphaFoldDB" id="A0A0A3IG71"/>
<dbReference type="RefSeq" id="WP_036155536.1">
    <property type="nucleotide sequence ID" value="NZ_AVCX01000004.1"/>
</dbReference>
<feature type="transmembrane region" description="Helical" evidence="6">
    <location>
        <begin position="323"/>
        <end position="347"/>
    </location>
</feature>